<sequence length="396" mass="44998">MQFDGRLESTIYTMARLLAKDNYVYFVDRPFTWKDYFKFKDTKAYQVRKPHFFNSKNSFIQSDLPNFKIVICPPVPSINMLPEGKAYRLAVRFNEWMVASRLKKVFKQQGIKDYIYINSYNFSYPQLHQVLEPKPALSVYHCVDPIIEEYQLKHGVHNEEILAKSLDMIICTSRELRNKKSFLNRNSYFVANAANLTHSQKALDPALPLADILAGIKKPVVGYFGAIERRIDYALIKRVIADNPDKSFVFVGPVDKDYIREGDFTAPNLHLPGPVAYVQMPAVLKGFDVCIIPFKKDDVSNNIFPLKLFEYLGAGKPVVSTDFNDDLQNFTAGLVPYCNTAEEFSAALNAALVDAQATEKVKQRISIAANNTWEHRIADIKELLTGALAEKGKTVT</sequence>
<dbReference type="PANTHER" id="PTHR12526">
    <property type="entry name" value="GLYCOSYLTRANSFERASE"/>
    <property type="match status" value="1"/>
</dbReference>
<dbReference type="SUPFAM" id="SSF53756">
    <property type="entry name" value="UDP-Glycosyltransferase/glycogen phosphorylase"/>
    <property type="match status" value="1"/>
</dbReference>
<accession>A0ABR7WIT5</accession>
<evidence type="ECO:0000313" key="2">
    <source>
        <dbReference type="Proteomes" id="UP000606600"/>
    </source>
</evidence>
<dbReference type="Pfam" id="PF13692">
    <property type="entry name" value="Glyco_trans_1_4"/>
    <property type="match status" value="1"/>
</dbReference>
<name>A0ABR7WIT5_9SPHI</name>
<reference evidence="1 2" key="1">
    <citation type="submission" date="2020-09" db="EMBL/GenBank/DDBJ databases">
        <title>Novel species of Mucilaginibacter isolated from a glacier on the Tibetan Plateau.</title>
        <authorList>
            <person name="Liu Q."/>
            <person name="Xin Y.-H."/>
        </authorList>
    </citation>
    <scope>NUCLEOTIDE SEQUENCE [LARGE SCALE GENOMIC DNA]</scope>
    <source>
        <strain evidence="1 2">ZT4R22</strain>
    </source>
</reference>
<dbReference type="Gene3D" id="3.40.50.11010">
    <property type="match status" value="1"/>
</dbReference>
<dbReference type="PANTHER" id="PTHR12526:SF630">
    <property type="entry name" value="GLYCOSYLTRANSFERASE"/>
    <property type="match status" value="1"/>
</dbReference>
<dbReference type="Proteomes" id="UP000606600">
    <property type="component" value="Unassembled WGS sequence"/>
</dbReference>
<keyword evidence="2" id="KW-1185">Reference proteome</keyword>
<dbReference type="Gene3D" id="3.40.50.2000">
    <property type="entry name" value="Glycogen Phosphorylase B"/>
    <property type="match status" value="1"/>
</dbReference>
<comment type="caution">
    <text evidence="1">The sequence shown here is derived from an EMBL/GenBank/DDBJ whole genome shotgun (WGS) entry which is preliminary data.</text>
</comment>
<proteinExistence type="predicted"/>
<evidence type="ECO:0000313" key="1">
    <source>
        <dbReference type="EMBL" id="MBD1362233.1"/>
    </source>
</evidence>
<gene>
    <name evidence="1" type="ORF">IDJ77_00295</name>
</gene>
<organism evidence="1 2">
    <name type="scientific">Mucilaginibacter pankratovii</name>
    <dbReference type="NCBI Taxonomy" id="2772110"/>
    <lineage>
        <taxon>Bacteria</taxon>
        <taxon>Pseudomonadati</taxon>
        <taxon>Bacteroidota</taxon>
        <taxon>Sphingobacteriia</taxon>
        <taxon>Sphingobacteriales</taxon>
        <taxon>Sphingobacteriaceae</taxon>
        <taxon>Mucilaginibacter</taxon>
    </lineage>
</organism>
<dbReference type="EMBL" id="JACWMY010000001">
    <property type="protein sequence ID" value="MBD1362233.1"/>
    <property type="molecule type" value="Genomic_DNA"/>
</dbReference>
<protein>
    <submittedName>
        <fullName evidence="1">Glycosyltransferase</fullName>
    </submittedName>
</protein>